<feature type="binding site" evidence="10">
    <location>
        <begin position="180"/>
        <end position="181"/>
    </location>
    <ligand>
        <name>substrate</name>
    </ligand>
</feature>
<reference evidence="12 13" key="1">
    <citation type="submission" date="2014-06" db="EMBL/GenBank/DDBJ databases">
        <authorList>
            <person name="Urmite Genomes Urmite Genomes"/>
        </authorList>
    </citation>
    <scope>NUCLEOTIDE SEQUENCE [LARGE SCALE GENOMIC DNA]</scope>
</reference>
<dbReference type="GO" id="GO:0046872">
    <property type="term" value="F:metal ion binding"/>
    <property type="evidence" value="ECO:0007669"/>
    <property type="project" value="UniProtKB-KW"/>
</dbReference>
<organism evidence="12 13">
    <name type="scientific">Legionella massiliensis</name>
    <dbReference type="NCBI Taxonomy" id="1034943"/>
    <lineage>
        <taxon>Bacteria</taxon>
        <taxon>Pseudomonadati</taxon>
        <taxon>Pseudomonadota</taxon>
        <taxon>Gammaproteobacteria</taxon>
        <taxon>Legionellales</taxon>
        <taxon>Legionellaceae</taxon>
        <taxon>Legionella</taxon>
    </lineage>
</organism>
<comment type="function">
    <text evidence="10">Pyrophosphatase that catalyzes the hydrolysis of nucleoside triphosphates to their monophosphate derivatives, with a high preference for the non-canonical purine nucleotides XTP (xanthosine triphosphate), dITP (deoxyinosine triphosphate) and ITP. Seems to function as a house-cleaning enzyme that removes non-canonical purine nucleotides from the nucleotide pool, thus preventing their incorporation into DNA/RNA and avoiding chromosomal lesions.</text>
</comment>
<dbReference type="GO" id="GO:0005829">
    <property type="term" value="C:cytosol"/>
    <property type="evidence" value="ECO:0007669"/>
    <property type="project" value="TreeGrafter"/>
</dbReference>
<evidence type="ECO:0000256" key="5">
    <source>
        <dbReference type="ARBA" id="ARBA00022801"/>
    </source>
</evidence>
<evidence type="ECO:0000256" key="8">
    <source>
        <dbReference type="ARBA" id="ARBA00051875"/>
    </source>
</evidence>
<proteinExistence type="inferred from homology"/>
<dbReference type="RefSeq" id="WP_043873078.1">
    <property type="nucleotide sequence ID" value="NZ_CCVW01000001.1"/>
</dbReference>
<comment type="catalytic activity">
    <reaction evidence="8 10">
        <text>dITP + H2O = dIMP + diphosphate + H(+)</text>
        <dbReference type="Rhea" id="RHEA:28342"/>
        <dbReference type="ChEBI" id="CHEBI:15377"/>
        <dbReference type="ChEBI" id="CHEBI:15378"/>
        <dbReference type="ChEBI" id="CHEBI:33019"/>
        <dbReference type="ChEBI" id="CHEBI:61194"/>
        <dbReference type="ChEBI" id="CHEBI:61382"/>
        <dbReference type="EC" id="3.6.1.66"/>
    </reaction>
</comment>
<evidence type="ECO:0000256" key="7">
    <source>
        <dbReference type="ARBA" id="ARBA00023080"/>
    </source>
</evidence>
<dbReference type="GO" id="GO:0009117">
    <property type="term" value="P:nucleotide metabolic process"/>
    <property type="evidence" value="ECO:0007669"/>
    <property type="project" value="UniProtKB-KW"/>
</dbReference>
<dbReference type="HAMAP" id="MF_01405">
    <property type="entry name" value="Non_canon_purine_NTPase"/>
    <property type="match status" value="1"/>
</dbReference>
<keyword evidence="4 10" id="KW-0547">Nucleotide-binding</keyword>
<feature type="binding site" evidence="10">
    <location>
        <begin position="8"/>
        <end position="13"/>
    </location>
    <ligand>
        <name>substrate</name>
    </ligand>
</feature>
<feature type="active site" description="Proton acceptor" evidence="10">
    <location>
        <position position="67"/>
    </location>
</feature>
<feature type="binding site" evidence="10">
    <location>
        <position position="67"/>
    </location>
    <ligand>
        <name>Mg(2+)</name>
        <dbReference type="ChEBI" id="CHEBI:18420"/>
    </ligand>
</feature>
<dbReference type="EC" id="3.6.1.66" evidence="10"/>
<comment type="catalytic activity">
    <reaction evidence="10">
        <text>ITP + H2O = IMP + diphosphate + H(+)</text>
        <dbReference type="Rhea" id="RHEA:29399"/>
        <dbReference type="ChEBI" id="CHEBI:15377"/>
        <dbReference type="ChEBI" id="CHEBI:15378"/>
        <dbReference type="ChEBI" id="CHEBI:33019"/>
        <dbReference type="ChEBI" id="CHEBI:58053"/>
        <dbReference type="ChEBI" id="CHEBI:61402"/>
        <dbReference type="EC" id="3.6.1.66"/>
    </reaction>
</comment>
<keyword evidence="5 10" id="KW-0378">Hydrolase</keyword>
<accession>A0A078KXT6</accession>
<dbReference type="EMBL" id="CCSB01000001">
    <property type="protein sequence ID" value="CDZ76569.1"/>
    <property type="molecule type" value="Genomic_DNA"/>
</dbReference>
<evidence type="ECO:0000256" key="9">
    <source>
        <dbReference type="ARBA" id="ARBA00052017"/>
    </source>
</evidence>
<dbReference type="PANTHER" id="PTHR11067:SF9">
    <property type="entry name" value="INOSINE TRIPHOSPHATE PYROPHOSPHATASE"/>
    <property type="match status" value="1"/>
</dbReference>
<dbReference type="InterPro" id="IPR020922">
    <property type="entry name" value="dITP/XTP_pyrophosphatase"/>
</dbReference>
<dbReference type="Proteomes" id="UP000044071">
    <property type="component" value="Unassembled WGS sequence"/>
</dbReference>
<evidence type="ECO:0000256" key="1">
    <source>
        <dbReference type="ARBA" id="ARBA00008023"/>
    </source>
</evidence>
<evidence type="ECO:0000256" key="4">
    <source>
        <dbReference type="ARBA" id="ARBA00022741"/>
    </source>
</evidence>
<evidence type="ECO:0000313" key="13">
    <source>
        <dbReference type="Proteomes" id="UP000044071"/>
    </source>
</evidence>
<dbReference type="AlphaFoldDB" id="A0A078KXT6"/>
<dbReference type="InterPro" id="IPR002637">
    <property type="entry name" value="RdgB/HAM1"/>
</dbReference>
<dbReference type="GO" id="GO:0009146">
    <property type="term" value="P:purine nucleoside triphosphate catabolic process"/>
    <property type="evidence" value="ECO:0007669"/>
    <property type="project" value="UniProtKB-UniRule"/>
</dbReference>
<keyword evidence="7 10" id="KW-0546">Nucleotide metabolism</keyword>
<comment type="subunit">
    <text evidence="2 10">Homodimer.</text>
</comment>
<dbReference type="GO" id="GO:0036222">
    <property type="term" value="F:XTP diphosphatase activity"/>
    <property type="evidence" value="ECO:0007669"/>
    <property type="project" value="UniProtKB-UniRule"/>
</dbReference>
<evidence type="ECO:0000256" key="11">
    <source>
        <dbReference type="RuleBase" id="RU003781"/>
    </source>
</evidence>
<dbReference type="SUPFAM" id="SSF52972">
    <property type="entry name" value="ITPase-like"/>
    <property type="match status" value="1"/>
</dbReference>
<dbReference type="Pfam" id="PF01725">
    <property type="entry name" value="Ham1p_like"/>
    <property type="match status" value="1"/>
</dbReference>
<evidence type="ECO:0000256" key="3">
    <source>
        <dbReference type="ARBA" id="ARBA00022723"/>
    </source>
</evidence>
<name>A0A078KXT6_9GAMM</name>
<keyword evidence="6 10" id="KW-0460">Magnesium</keyword>
<evidence type="ECO:0000256" key="2">
    <source>
        <dbReference type="ARBA" id="ARBA00011738"/>
    </source>
</evidence>
<dbReference type="GO" id="GO:0036220">
    <property type="term" value="F:ITP diphosphatase activity"/>
    <property type="evidence" value="ECO:0007669"/>
    <property type="project" value="UniProtKB-UniRule"/>
</dbReference>
<dbReference type="CDD" id="cd00515">
    <property type="entry name" value="HAM1"/>
    <property type="match status" value="1"/>
</dbReference>
<feature type="binding site" evidence="10">
    <location>
        <begin position="152"/>
        <end position="155"/>
    </location>
    <ligand>
        <name>substrate</name>
    </ligand>
</feature>
<dbReference type="GO" id="GO:0035870">
    <property type="term" value="F:dITP diphosphatase activity"/>
    <property type="evidence" value="ECO:0007669"/>
    <property type="project" value="UniProtKB-UniRule"/>
</dbReference>
<gene>
    <name evidence="12" type="primary">rdgB</name>
    <name evidence="12" type="ORF">BN59_00843</name>
</gene>
<keyword evidence="13" id="KW-1185">Reference proteome</keyword>
<dbReference type="FunFam" id="3.90.950.10:FF:000001">
    <property type="entry name" value="dITP/XTP pyrophosphatase"/>
    <property type="match status" value="1"/>
</dbReference>
<evidence type="ECO:0000256" key="10">
    <source>
        <dbReference type="HAMAP-Rule" id="MF_01405"/>
    </source>
</evidence>
<comment type="catalytic activity">
    <reaction evidence="9 10">
        <text>XTP + H2O = XMP + diphosphate + H(+)</text>
        <dbReference type="Rhea" id="RHEA:28610"/>
        <dbReference type="ChEBI" id="CHEBI:15377"/>
        <dbReference type="ChEBI" id="CHEBI:15378"/>
        <dbReference type="ChEBI" id="CHEBI:33019"/>
        <dbReference type="ChEBI" id="CHEBI:57464"/>
        <dbReference type="ChEBI" id="CHEBI:61314"/>
        <dbReference type="EC" id="3.6.1.66"/>
    </reaction>
</comment>
<keyword evidence="3 10" id="KW-0479">Metal-binding</keyword>
<dbReference type="GO" id="GO:0017111">
    <property type="term" value="F:ribonucleoside triphosphate phosphatase activity"/>
    <property type="evidence" value="ECO:0007669"/>
    <property type="project" value="InterPro"/>
</dbReference>
<feature type="binding site" evidence="10">
    <location>
        <position position="38"/>
    </location>
    <ligand>
        <name>Mg(2+)</name>
        <dbReference type="ChEBI" id="CHEBI:18420"/>
    </ligand>
</feature>
<dbReference type="GO" id="GO:0000166">
    <property type="term" value="F:nucleotide binding"/>
    <property type="evidence" value="ECO:0007669"/>
    <property type="project" value="UniProtKB-KW"/>
</dbReference>
<evidence type="ECO:0000313" key="12">
    <source>
        <dbReference type="EMBL" id="CDZ76569.1"/>
    </source>
</evidence>
<dbReference type="OrthoDB" id="9807456at2"/>
<comment type="cofactor">
    <cofactor evidence="10">
        <name>Mg(2+)</name>
        <dbReference type="ChEBI" id="CHEBI:18420"/>
    </cofactor>
    <text evidence="10">Binds 1 Mg(2+) ion per subunit.</text>
</comment>
<dbReference type="Gene3D" id="3.90.950.10">
    <property type="match status" value="1"/>
</dbReference>
<dbReference type="STRING" id="1034943.BN59_00843"/>
<comment type="similarity">
    <text evidence="1 10 11">Belongs to the HAM1 NTPase family.</text>
</comment>
<dbReference type="eggNOG" id="COG0127">
    <property type="taxonomic scope" value="Bacteria"/>
</dbReference>
<dbReference type="PANTHER" id="PTHR11067">
    <property type="entry name" value="INOSINE TRIPHOSPHATE PYROPHOSPHATASE/HAM1 PROTEIN"/>
    <property type="match status" value="1"/>
</dbReference>
<feature type="binding site" evidence="10">
    <location>
        <position position="175"/>
    </location>
    <ligand>
        <name>substrate</name>
    </ligand>
</feature>
<dbReference type="InterPro" id="IPR029001">
    <property type="entry name" value="ITPase-like_fam"/>
</dbReference>
<protein>
    <recommendedName>
        <fullName evidence="10">dITP/XTP pyrophosphatase</fullName>
        <ecNumber evidence="10">3.6.1.66</ecNumber>
    </recommendedName>
    <alternativeName>
        <fullName evidence="10">Non-canonical purine NTP pyrophosphatase</fullName>
    </alternativeName>
    <alternativeName>
        <fullName evidence="10">Non-standard purine NTP pyrophosphatase</fullName>
    </alternativeName>
    <alternativeName>
        <fullName evidence="10">Nucleoside-triphosphate diphosphatase</fullName>
    </alternativeName>
    <alternativeName>
        <fullName evidence="10">Nucleoside-triphosphate pyrophosphatase</fullName>
        <shortName evidence="10">NTPase</shortName>
    </alternativeName>
</protein>
<evidence type="ECO:0000256" key="6">
    <source>
        <dbReference type="ARBA" id="ARBA00022842"/>
    </source>
</evidence>
<sequence>MREIILATSNKGKIAELSAILSLWHCIPQSLLNITDADENGLSFVENAIIKARHASRLGNKPALADDSGLVVEALNGAPGIYSARYAGTHATDSANIDLLLANLAQTPPTQRQAYFYCAIAFVEHAEDPTPIIATGKLNGTISLEPCGDSGFGYDPVFYIPSHHCTAAELPAKIKNSISHRAQALNQLGKQLELS</sequence>
<feature type="binding site" evidence="10">
    <location>
        <position position="68"/>
    </location>
    <ligand>
        <name>substrate</name>
    </ligand>
</feature>
<dbReference type="NCBIfam" id="TIGR00042">
    <property type="entry name" value="RdgB/HAM1 family non-canonical purine NTP pyrophosphatase"/>
    <property type="match status" value="1"/>
</dbReference>